<evidence type="ECO:0000259" key="12">
    <source>
        <dbReference type="Pfam" id="PF01179"/>
    </source>
</evidence>
<dbReference type="SUPFAM" id="SSF49998">
    <property type="entry name" value="Amine oxidase catalytic domain"/>
    <property type="match status" value="1"/>
</dbReference>
<feature type="modified residue" description="2',4',5'-topaquinone" evidence="8">
    <location>
        <position position="507"/>
    </location>
</feature>
<organism evidence="14 15">
    <name type="scientific">Coniella lustricola</name>
    <dbReference type="NCBI Taxonomy" id="2025994"/>
    <lineage>
        <taxon>Eukaryota</taxon>
        <taxon>Fungi</taxon>
        <taxon>Dikarya</taxon>
        <taxon>Ascomycota</taxon>
        <taxon>Pezizomycotina</taxon>
        <taxon>Sordariomycetes</taxon>
        <taxon>Sordariomycetidae</taxon>
        <taxon>Diaporthales</taxon>
        <taxon>Schizoparmaceae</taxon>
        <taxon>Coniella</taxon>
    </lineage>
</organism>
<dbReference type="OrthoDB" id="3341590at2759"/>
<evidence type="ECO:0000256" key="1">
    <source>
        <dbReference type="ARBA" id="ARBA00001935"/>
    </source>
</evidence>
<dbReference type="Pfam" id="PF01179">
    <property type="entry name" value="Cu_amine_oxid"/>
    <property type="match status" value="1"/>
</dbReference>
<dbReference type="PRINTS" id="PR00766">
    <property type="entry name" value="CUDAOXIDASE"/>
</dbReference>
<sequence>MIYPSSSSFFVAVESFLAVTRPRLIFHRISLFAMEQRKRTLLPILTASLFILTVGYLVLPEWSDAHFLQDGPLSSHSASASQFQAPTPNIWADLNASEAKDVYDFLVREWADLDLTTSPKTGTDNYIVTIEALQPNKSQAVPYLFEQESRPARWAKVVLSHNTHDGPLLTYYAVGPLPVSAETKVELLTYPFNSGRSSVPNFRADFLSSALFALNLAENVSDITTELLGAHVNNKDPFDPDALQAFPQFTRIDAGLTLAWIQFFRSGMGSAGRTLLPQGLYAKINASDEVSQWTVGQWWYNGQLFDDVNHLRRAMNDPDSGFLRTEPNTDGSWTDTEDFDALPDGRELPPPVSIQPLGPRYKLDKAERFVSWFGFEFYFTSTQATGVSLYDIRFKGQRVMYELSLQEAMAHYAGDDPMAGGQEFLDTFFGMGTNAFELVPGYDCPAYADFLDSELHRVGKTEKLPNNICIFEFSSDALLSRHTAQYSVTVSRNTFLTLRFVSTVGNYDYTIDYTFYLDGAIEVKVRASGYIYGAFYATNPFKNEDEYGHRVHNALSSSLHDHVINFKADLDIAGTANDMVRMAVEPTVISYPWDQPYIKERHTMHLQEYPVTRETGFDWPWNGGEFYLVYSSDQKNAWGERRGYRIVSGTGMGNTPHLTVQNSTSLGDSARWAEKDIWVVRQKDEEPRGADPLNYLDTHHPLVDFTKVANAESLIHGAEDDDKNVHKNSKDEDDYNGDLVVYFNVGSHHVPHSGDIPNTLMHTSASSVMFVPHNFADRDPSRESVQGVRLQLKGDKSGGFAGFPSPDDDSNTHEPSKSWPAAGLEQDLRSRERRQQQAGESEKVKRGSYQRHEGANYFGTPYKKGVQVPLEALEPDLESRFVTSEVRVSDLGLNGSAAGVWLP</sequence>
<protein>
    <recommendedName>
        <fullName evidence="9">Amine oxidase</fullName>
        <ecNumber evidence="9">1.4.3.-</ecNumber>
    </recommendedName>
</protein>
<accession>A0A2T2ZUQ7</accession>
<dbReference type="InterPro" id="IPR036460">
    <property type="entry name" value="Cu_amine_oxidase_C_sf"/>
</dbReference>
<evidence type="ECO:0000256" key="2">
    <source>
        <dbReference type="ARBA" id="ARBA00007983"/>
    </source>
</evidence>
<comment type="similarity">
    <text evidence="2 9">Belongs to the copper/topaquinone oxidase family.</text>
</comment>
<dbReference type="AlphaFoldDB" id="A0A2T2ZUQ7"/>
<dbReference type="SUPFAM" id="SSF54416">
    <property type="entry name" value="Amine oxidase N-terminal region"/>
    <property type="match status" value="2"/>
</dbReference>
<comment type="cofactor">
    <cofactor evidence="1">
        <name>Cu cation</name>
        <dbReference type="ChEBI" id="CHEBI:23378"/>
    </cofactor>
</comment>
<feature type="active site" description="Schiff-base intermediate with substrate; via topaquinone" evidence="7">
    <location>
        <position position="507"/>
    </location>
</feature>
<evidence type="ECO:0000256" key="4">
    <source>
        <dbReference type="ARBA" id="ARBA00022772"/>
    </source>
</evidence>
<dbReference type="InterPro" id="IPR015328">
    <property type="entry name" value="DUF1965"/>
</dbReference>
<feature type="transmembrane region" description="Helical" evidence="11">
    <location>
        <begin position="40"/>
        <end position="59"/>
    </location>
</feature>
<feature type="domain" description="Copper amine oxidase catalytic" evidence="12">
    <location>
        <begin position="353"/>
        <end position="781"/>
    </location>
</feature>
<comment type="cofactor">
    <cofactor evidence="9">
        <name>Cu cation</name>
        <dbReference type="ChEBI" id="CHEBI:23378"/>
    </cofactor>
    <text evidence="9">Contains 1 topaquinone per subunit.</text>
</comment>
<evidence type="ECO:0000256" key="8">
    <source>
        <dbReference type="PIRSR" id="PIRSR600269-51"/>
    </source>
</evidence>
<keyword evidence="3 9" id="KW-0479">Metal-binding</keyword>
<dbReference type="GO" id="GO:0005507">
    <property type="term" value="F:copper ion binding"/>
    <property type="evidence" value="ECO:0007669"/>
    <property type="project" value="InterPro"/>
</dbReference>
<dbReference type="Gene3D" id="2.70.98.20">
    <property type="entry name" value="Copper amine oxidase, catalytic domain"/>
    <property type="match status" value="1"/>
</dbReference>
<keyword evidence="5 9" id="KW-0560">Oxidoreductase</keyword>
<keyword evidence="15" id="KW-1185">Reference proteome</keyword>
<dbReference type="GO" id="GO:0008131">
    <property type="term" value="F:primary methylamine oxidase activity"/>
    <property type="evidence" value="ECO:0007669"/>
    <property type="project" value="InterPro"/>
</dbReference>
<feature type="domain" description="DUF1965" evidence="13">
    <location>
        <begin position="273"/>
        <end position="337"/>
    </location>
</feature>
<dbReference type="STRING" id="2025994.A0A2T2ZUQ7"/>
<keyword evidence="11" id="KW-1133">Transmembrane helix</keyword>
<gene>
    <name evidence="14" type="ORF">BD289DRAFT_445614</name>
</gene>
<proteinExistence type="inferred from homology"/>
<evidence type="ECO:0000256" key="5">
    <source>
        <dbReference type="ARBA" id="ARBA00023002"/>
    </source>
</evidence>
<dbReference type="EMBL" id="KZ678665">
    <property type="protein sequence ID" value="PSR77242.1"/>
    <property type="molecule type" value="Genomic_DNA"/>
</dbReference>
<dbReference type="Gene3D" id="3.10.450.40">
    <property type="match status" value="2"/>
</dbReference>
<dbReference type="EC" id="1.4.3.-" evidence="9"/>
<dbReference type="Proteomes" id="UP000241462">
    <property type="component" value="Unassembled WGS sequence"/>
</dbReference>
<dbReference type="PANTHER" id="PTHR10638">
    <property type="entry name" value="COPPER AMINE OXIDASE"/>
    <property type="match status" value="1"/>
</dbReference>
<evidence type="ECO:0000256" key="3">
    <source>
        <dbReference type="ARBA" id="ARBA00022723"/>
    </source>
</evidence>
<dbReference type="PANTHER" id="PTHR10638:SF20">
    <property type="entry name" value="AMINE OXIDASE"/>
    <property type="match status" value="1"/>
</dbReference>
<keyword evidence="6 9" id="KW-0186">Copper</keyword>
<keyword evidence="4 7" id="KW-0801">TPQ</keyword>
<dbReference type="Pfam" id="PF09248">
    <property type="entry name" value="DUF1965"/>
    <property type="match status" value="1"/>
</dbReference>
<feature type="compositionally biased region" description="Basic and acidic residues" evidence="10">
    <location>
        <begin position="826"/>
        <end position="854"/>
    </location>
</feature>
<dbReference type="InParanoid" id="A0A2T2ZUQ7"/>
<keyword evidence="11" id="KW-0472">Membrane</keyword>
<feature type="active site" description="Proton acceptor" evidence="7">
    <location>
        <position position="426"/>
    </location>
</feature>
<evidence type="ECO:0000256" key="10">
    <source>
        <dbReference type="SAM" id="MobiDB-lite"/>
    </source>
</evidence>
<evidence type="ECO:0000313" key="14">
    <source>
        <dbReference type="EMBL" id="PSR77242.1"/>
    </source>
</evidence>
<dbReference type="GO" id="GO:0005886">
    <property type="term" value="C:plasma membrane"/>
    <property type="evidence" value="ECO:0007669"/>
    <property type="project" value="TreeGrafter"/>
</dbReference>
<evidence type="ECO:0000256" key="6">
    <source>
        <dbReference type="ARBA" id="ARBA00023008"/>
    </source>
</evidence>
<reference evidence="14 15" key="1">
    <citation type="journal article" date="2018" name="Mycol. Prog.">
        <title>Coniella lustricola, a new species from submerged detritus.</title>
        <authorList>
            <person name="Raudabaugh D.B."/>
            <person name="Iturriaga T."/>
            <person name="Carver A."/>
            <person name="Mondo S."/>
            <person name="Pangilinan J."/>
            <person name="Lipzen A."/>
            <person name="He G."/>
            <person name="Amirebrahimi M."/>
            <person name="Grigoriev I.V."/>
            <person name="Miller A.N."/>
        </authorList>
    </citation>
    <scope>NUCLEOTIDE SEQUENCE [LARGE SCALE GENOMIC DNA]</scope>
    <source>
        <strain evidence="14 15">B22-T-1</strain>
    </source>
</reference>
<dbReference type="InterPro" id="IPR016182">
    <property type="entry name" value="Cu_amine_oxidase_N-reg"/>
</dbReference>
<evidence type="ECO:0000259" key="13">
    <source>
        <dbReference type="Pfam" id="PF09248"/>
    </source>
</evidence>
<dbReference type="GO" id="GO:0048038">
    <property type="term" value="F:quinone binding"/>
    <property type="evidence" value="ECO:0007669"/>
    <property type="project" value="InterPro"/>
</dbReference>
<keyword evidence="11" id="KW-0812">Transmembrane</keyword>
<evidence type="ECO:0000256" key="7">
    <source>
        <dbReference type="PIRSR" id="PIRSR600269-50"/>
    </source>
</evidence>
<evidence type="ECO:0000313" key="15">
    <source>
        <dbReference type="Proteomes" id="UP000241462"/>
    </source>
</evidence>
<dbReference type="InterPro" id="IPR015798">
    <property type="entry name" value="Cu_amine_oxidase_C"/>
</dbReference>
<name>A0A2T2ZUQ7_9PEZI</name>
<comment type="PTM">
    <text evidence="8 9">Topaquinone (TPQ) is generated by copper-dependent autoxidation of a specific tyrosyl residue.</text>
</comment>
<feature type="region of interest" description="Disordered" evidence="10">
    <location>
        <begin position="793"/>
        <end position="861"/>
    </location>
</feature>
<evidence type="ECO:0000256" key="11">
    <source>
        <dbReference type="SAM" id="Phobius"/>
    </source>
</evidence>
<dbReference type="GO" id="GO:0009308">
    <property type="term" value="P:amine metabolic process"/>
    <property type="evidence" value="ECO:0007669"/>
    <property type="project" value="UniProtKB-UniRule"/>
</dbReference>
<dbReference type="InterPro" id="IPR000269">
    <property type="entry name" value="Cu_amine_oxidase"/>
</dbReference>
<evidence type="ECO:0000256" key="9">
    <source>
        <dbReference type="RuleBase" id="RU000672"/>
    </source>
</evidence>